<comment type="caution">
    <text evidence="1">The sequence shown here is derived from an EMBL/GenBank/DDBJ whole genome shotgun (WGS) entry which is preliminary data.</text>
</comment>
<sequence length="324" mass="35646">MAGVKSTLGPILLGSLLSVMLSTVVAVQTFFYFRVYPNDLLRLKLIVCTVWALDAAHAALMCTATWDYLIVNFGNDAAADHIPLTIALTVALTATITFVVHIFFAHRVLRLSKNNWWLTTPLFALAFGRLGAALVSTVEMGKLKSFRAFTDDYGYVFTFGLSQSCALDIFITAAMGYYLHTSRTGFGGRMDRVIDMIMIYTFNNGALTCVTTVVSLICWLSMPRNLVFLGLHFAISKLYANSLLATLNSRRSLRSRSQPSGDTDLPVLLPNRRMTGLFSEVHTSSRSMGDNLTSKTLQVSVEKTVRCEVHSGDLLEPSSSLPAN</sequence>
<reference evidence="1" key="1">
    <citation type="submission" date="2021-02" db="EMBL/GenBank/DDBJ databases">
        <authorList>
            <consortium name="DOE Joint Genome Institute"/>
            <person name="Ahrendt S."/>
            <person name="Looney B.P."/>
            <person name="Miyauchi S."/>
            <person name="Morin E."/>
            <person name="Drula E."/>
            <person name="Courty P.E."/>
            <person name="Chicoki N."/>
            <person name="Fauchery L."/>
            <person name="Kohler A."/>
            <person name="Kuo A."/>
            <person name="Labutti K."/>
            <person name="Pangilinan J."/>
            <person name="Lipzen A."/>
            <person name="Riley R."/>
            <person name="Andreopoulos W."/>
            <person name="He G."/>
            <person name="Johnson J."/>
            <person name="Barry K.W."/>
            <person name="Grigoriev I.V."/>
            <person name="Nagy L."/>
            <person name="Hibbett D."/>
            <person name="Henrissat B."/>
            <person name="Matheny P.B."/>
            <person name="Labbe J."/>
            <person name="Martin F."/>
        </authorList>
    </citation>
    <scope>NUCLEOTIDE SEQUENCE</scope>
    <source>
        <strain evidence="1">FP105234-sp</strain>
    </source>
</reference>
<proteinExistence type="predicted"/>
<name>A0ACB8RJA8_9AGAM</name>
<evidence type="ECO:0000313" key="1">
    <source>
        <dbReference type="EMBL" id="KAI0043791.1"/>
    </source>
</evidence>
<organism evidence="1 2">
    <name type="scientific">Auriscalpium vulgare</name>
    <dbReference type="NCBI Taxonomy" id="40419"/>
    <lineage>
        <taxon>Eukaryota</taxon>
        <taxon>Fungi</taxon>
        <taxon>Dikarya</taxon>
        <taxon>Basidiomycota</taxon>
        <taxon>Agaricomycotina</taxon>
        <taxon>Agaricomycetes</taxon>
        <taxon>Russulales</taxon>
        <taxon>Auriscalpiaceae</taxon>
        <taxon>Auriscalpium</taxon>
    </lineage>
</organism>
<accession>A0ACB8RJA8</accession>
<gene>
    <name evidence="1" type="ORF">FA95DRAFT_1609083</name>
</gene>
<reference evidence="1" key="2">
    <citation type="journal article" date="2022" name="New Phytol.">
        <title>Evolutionary transition to the ectomycorrhizal habit in the genomes of a hyperdiverse lineage of mushroom-forming fungi.</title>
        <authorList>
            <person name="Looney B."/>
            <person name="Miyauchi S."/>
            <person name="Morin E."/>
            <person name="Drula E."/>
            <person name="Courty P.E."/>
            <person name="Kohler A."/>
            <person name="Kuo A."/>
            <person name="LaButti K."/>
            <person name="Pangilinan J."/>
            <person name="Lipzen A."/>
            <person name="Riley R."/>
            <person name="Andreopoulos W."/>
            <person name="He G."/>
            <person name="Johnson J."/>
            <person name="Nolan M."/>
            <person name="Tritt A."/>
            <person name="Barry K.W."/>
            <person name="Grigoriev I.V."/>
            <person name="Nagy L.G."/>
            <person name="Hibbett D."/>
            <person name="Henrissat B."/>
            <person name="Matheny P.B."/>
            <person name="Labbe J."/>
            <person name="Martin F.M."/>
        </authorList>
    </citation>
    <scope>NUCLEOTIDE SEQUENCE</scope>
    <source>
        <strain evidence="1">FP105234-sp</strain>
    </source>
</reference>
<keyword evidence="2" id="KW-1185">Reference proteome</keyword>
<protein>
    <submittedName>
        <fullName evidence="1">Uncharacterized protein</fullName>
    </submittedName>
</protein>
<evidence type="ECO:0000313" key="2">
    <source>
        <dbReference type="Proteomes" id="UP000814033"/>
    </source>
</evidence>
<dbReference type="EMBL" id="MU276004">
    <property type="protein sequence ID" value="KAI0043791.1"/>
    <property type="molecule type" value="Genomic_DNA"/>
</dbReference>
<dbReference type="Proteomes" id="UP000814033">
    <property type="component" value="Unassembled WGS sequence"/>
</dbReference>